<feature type="transmembrane region" description="Helical" evidence="9">
    <location>
        <begin position="507"/>
        <end position="532"/>
    </location>
</feature>
<dbReference type="CDD" id="cd00637">
    <property type="entry name" value="7tm_classA_rhodopsin-like"/>
    <property type="match status" value="2"/>
</dbReference>
<dbReference type="GO" id="GO:0005886">
    <property type="term" value="C:plasma membrane"/>
    <property type="evidence" value="ECO:0007669"/>
    <property type="project" value="TreeGrafter"/>
</dbReference>
<comment type="subcellular location">
    <subcellularLocation>
        <location evidence="1">Membrane</location>
        <topology evidence="1">Multi-pass membrane protein</topology>
    </subcellularLocation>
</comment>
<keyword evidence="5 9" id="KW-0472">Membrane</keyword>
<dbReference type="EMBL" id="MU827778">
    <property type="protein sequence ID" value="KAJ7340436.1"/>
    <property type="molecule type" value="Genomic_DNA"/>
</dbReference>
<keyword evidence="12" id="KW-1185">Reference proteome</keyword>
<feature type="transmembrane region" description="Helical" evidence="9">
    <location>
        <begin position="465"/>
        <end position="487"/>
    </location>
</feature>
<dbReference type="PANTHER" id="PTHR45695">
    <property type="entry name" value="LEUCOKININ RECEPTOR-RELATED"/>
    <property type="match status" value="1"/>
</dbReference>
<evidence type="ECO:0000256" key="2">
    <source>
        <dbReference type="ARBA" id="ARBA00022692"/>
    </source>
</evidence>
<dbReference type="Pfam" id="PF00001">
    <property type="entry name" value="7tm_1"/>
    <property type="match status" value="2"/>
</dbReference>
<feature type="transmembrane region" description="Helical" evidence="9">
    <location>
        <begin position="44"/>
        <end position="67"/>
    </location>
</feature>
<dbReference type="PRINTS" id="PR00237">
    <property type="entry name" value="GPCRRHODOPSN"/>
</dbReference>
<dbReference type="OrthoDB" id="8935849at2759"/>
<keyword evidence="6 8" id="KW-0675">Receptor</keyword>
<dbReference type="Proteomes" id="UP001163046">
    <property type="component" value="Unassembled WGS sequence"/>
</dbReference>
<evidence type="ECO:0000256" key="1">
    <source>
        <dbReference type="ARBA" id="ARBA00004141"/>
    </source>
</evidence>
<evidence type="ECO:0000256" key="7">
    <source>
        <dbReference type="ARBA" id="ARBA00023224"/>
    </source>
</evidence>
<feature type="domain" description="G-protein coupled receptors family 1 profile" evidence="10">
    <location>
        <begin position="370"/>
        <end position="618"/>
    </location>
</feature>
<dbReference type="AlphaFoldDB" id="A0A9W9YH21"/>
<gene>
    <name evidence="11" type="ORF">OS493_003184</name>
</gene>
<reference evidence="11" key="1">
    <citation type="submission" date="2023-01" db="EMBL/GenBank/DDBJ databases">
        <title>Genome assembly of the deep-sea coral Lophelia pertusa.</title>
        <authorList>
            <person name="Herrera S."/>
            <person name="Cordes E."/>
        </authorList>
    </citation>
    <scope>NUCLEOTIDE SEQUENCE</scope>
    <source>
        <strain evidence="11">USNM1676648</strain>
        <tissue evidence="11">Polyp</tissue>
    </source>
</reference>
<evidence type="ECO:0000256" key="5">
    <source>
        <dbReference type="ARBA" id="ARBA00023136"/>
    </source>
</evidence>
<dbReference type="Gene3D" id="1.20.1070.10">
    <property type="entry name" value="Rhodopsin 7-helix transmembrane proteins"/>
    <property type="match status" value="3"/>
</dbReference>
<evidence type="ECO:0000313" key="12">
    <source>
        <dbReference type="Proteomes" id="UP001163046"/>
    </source>
</evidence>
<evidence type="ECO:0000259" key="10">
    <source>
        <dbReference type="PROSITE" id="PS50262"/>
    </source>
</evidence>
<proteinExistence type="inferred from homology"/>
<evidence type="ECO:0000256" key="3">
    <source>
        <dbReference type="ARBA" id="ARBA00022989"/>
    </source>
</evidence>
<evidence type="ECO:0000256" key="9">
    <source>
        <dbReference type="SAM" id="Phobius"/>
    </source>
</evidence>
<comment type="similarity">
    <text evidence="8">Belongs to the G-protein coupled receptor 1 family.</text>
</comment>
<keyword evidence="3 9" id="KW-1133">Transmembrane helix</keyword>
<keyword evidence="7 8" id="KW-0807">Transducer</keyword>
<organism evidence="11 12">
    <name type="scientific">Desmophyllum pertusum</name>
    <dbReference type="NCBI Taxonomy" id="174260"/>
    <lineage>
        <taxon>Eukaryota</taxon>
        <taxon>Metazoa</taxon>
        <taxon>Cnidaria</taxon>
        <taxon>Anthozoa</taxon>
        <taxon>Hexacorallia</taxon>
        <taxon>Scleractinia</taxon>
        <taxon>Caryophylliina</taxon>
        <taxon>Caryophylliidae</taxon>
        <taxon>Desmophyllum</taxon>
    </lineage>
</organism>
<dbReference type="SMART" id="SM01381">
    <property type="entry name" value="7TM_GPCR_Srsx"/>
    <property type="match status" value="1"/>
</dbReference>
<feature type="transmembrane region" description="Helical" evidence="9">
    <location>
        <begin position="161"/>
        <end position="178"/>
    </location>
</feature>
<feature type="transmembrane region" description="Helical" evidence="9">
    <location>
        <begin position="12"/>
        <end position="32"/>
    </location>
</feature>
<dbReference type="InterPro" id="IPR000276">
    <property type="entry name" value="GPCR_Rhodpsn"/>
</dbReference>
<feature type="transmembrane region" description="Helical" evidence="9">
    <location>
        <begin position="568"/>
        <end position="588"/>
    </location>
</feature>
<keyword evidence="2 8" id="KW-0812">Transmembrane</keyword>
<feature type="transmembrane region" description="Helical" evidence="9">
    <location>
        <begin position="79"/>
        <end position="101"/>
    </location>
</feature>
<evidence type="ECO:0000256" key="8">
    <source>
        <dbReference type="RuleBase" id="RU000688"/>
    </source>
</evidence>
<dbReference type="SUPFAM" id="SSF81321">
    <property type="entry name" value="Family A G protein-coupled receptor-like"/>
    <property type="match status" value="2"/>
</dbReference>
<evidence type="ECO:0000256" key="4">
    <source>
        <dbReference type="ARBA" id="ARBA00023040"/>
    </source>
</evidence>
<keyword evidence="4 8" id="KW-0297">G-protein coupled receptor</keyword>
<feature type="transmembrane region" description="Helical" evidence="9">
    <location>
        <begin position="121"/>
        <end position="141"/>
    </location>
</feature>
<protein>
    <recommendedName>
        <fullName evidence="10">G-protein coupled receptors family 1 profile domain-containing protein</fullName>
    </recommendedName>
</protein>
<feature type="domain" description="G-protein coupled receptors family 1 profile" evidence="10">
    <location>
        <begin position="24"/>
        <end position="149"/>
    </location>
</feature>
<evidence type="ECO:0000256" key="6">
    <source>
        <dbReference type="ARBA" id="ARBA00023170"/>
    </source>
</evidence>
<name>A0A9W9YH21_9CNID</name>
<accession>A0A9W9YH21</accession>
<dbReference type="GO" id="GO:0004930">
    <property type="term" value="F:G protein-coupled receptor activity"/>
    <property type="evidence" value="ECO:0007669"/>
    <property type="project" value="UniProtKB-KW"/>
</dbReference>
<evidence type="ECO:0000313" key="11">
    <source>
        <dbReference type="EMBL" id="KAJ7340436.1"/>
    </source>
</evidence>
<comment type="caution">
    <text evidence="11">The sequence shown here is derived from an EMBL/GenBank/DDBJ whole genome shotgun (WGS) entry which is preliminary data.</text>
</comment>
<dbReference type="PROSITE" id="PS50262">
    <property type="entry name" value="G_PROTEIN_RECEP_F1_2"/>
    <property type="match status" value="2"/>
</dbReference>
<sequence length="684" mass="77696">MEKNAKWWIEVAVIIIVFVIGFIGNIFVLIIIHKKNATKTNHGIFVTSLAIADLVLLCFDSPVSMLYRFDITSEAFNCRVHLTVVTTGYNAVLFTITSMAVHRYRIVTHPWRPKLKRRGAIIWVSLIWLAAFILVIPLIVVNKLTQNGCEEVWRTLGHRQAYTASLMTIQYIIAWMLLDFRNISSDELWFASDILTRLHSCLNPVVYGVMNKQYRRSYVTFLSRMFCCSHCPSVVQTPPQRALGNHVTASNVRLGQQMSQDTQELRIALEVVPKGRGEQVPLIIKPPGGFSCKKLISLGEKVRINTASSRRLTRKIQRITNTFHWKPDWSIDLTQTANDHETLTDLMEKGSKWWIEVAAIIIVFVIGFIGNIFVLIIVHERNATKTIHGIFVTCLAIADLVLLCFDSPVSILKKFGISSAFNCKVHLIVVTTSYNAGLFTITSMAVHRYYIVTHPWRPKLKRRGAIIWVSLIWLAAFILVIPLIVVLKLTGNGCEEVWPTLGHRQAYTASLMTIQYIVPLLITATCYIRIWLFLKRQPVFPRNSGLTTTRQATGEENTRESIAILKTVAVIVLLFLVLLLPTQIAWMLLDFRNVSSDELWFSSGILTRLHSCLNPVVYGVMNKQYRRSYVTFLSRMFCCSRCSTVAHTSPQRPLGNHVTASNVRQVQQMSQDIQELGIALELVP</sequence>
<dbReference type="PROSITE" id="PS00237">
    <property type="entry name" value="G_PROTEIN_RECEP_F1_1"/>
    <property type="match status" value="1"/>
</dbReference>
<feature type="transmembrane region" description="Helical" evidence="9">
    <location>
        <begin position="385"/>
        <end position="405"/>
    </location>
</feature>
<dbReference type="InterPro" id="IPR017452">
    <property type="entry name" value="GPCR_Rhodpsn_7TM"/>
</dbReference>
<dbReference type="PANTHER" id="PTHR45695:SF9">
    <property type="entry name" value="LEUCOKININ RECEPTOR"/>
    <property type="match status" value="1"/>
</dbReference>
<feature type="transmembrane region" description="Helical" evidence="9">
    <location>
        <begin position="353"/>
        <end position="379"/>
    </location>
</feature>
<feature type="transmembrane region" description="Helical" evidence="9">
    <location>
        <begin position="600"/>
        <end position="621"/>
    </location>
</feature>